<organism evidence="1 2">
    <name type="scientific">Anseongella ginsenosidimutans</name>
    <dbReference type="NCBI Taxonomy" id="496056"/>
    <lineage>
        <taxon>Bacteria</taxon>
        <taxon>Pseudomonadati</taxon>
        <taxon>Bacteroidota</taxon>
        <taxon>Sphingobacteriia</taxon>
        <taxon>Sphingobacteriales</taxon>
        <taxon>Sphingobacteriaceae</taxon>
        <taxon>Anseongella</taxon>
    </lineage>
</organism>
<dbReference type="EMBL" id="SMAD01000013">
    <property type="protein sequence ID" value="TCS85349.1"/>
    <property type="molecule type" value="Genomic_DNA"/>
</dbReference>
<comment type="caution">
    <text evidence="1">The sequence shown here is derived from an EMBL/GenBank/DDBJ whole genome shotgun (WGS) entry which is preliminary data.</text>
</comment>
<dbReference type="Proteomes" id="UP000295807">
    <property type="component" value="Unassembled WGS sequence"/>
</dbReference>
<accession>A0A4V2UTD0</accession>
<gene>
    <name evidence="1" type="ORF">EDD80_11388</name>
</gene>
<protein>
    <recommendedName>
        <fullName evidence="3">TRASH domain-containing protein</fullName>
    </recommendedName>
</protein>
<name>A0A4V2UTD0_9SPHI</name>
<dbReference type="AlphaFoldDB" id="A0A4V2UTD0"/>
<dbReference type="PROSITE" id="PS51257">
    <property type="entry name" value="PROKAR_LIPOPROTEIN"/>
    <property type="match status" value="1"/>
</dbReference>
<proteinExistence type="predicted"/>
<evidence type="ECO:0000313" key="1">
    <source>
        <dbReference type="EMBL" id="TCS85349.1"/>
    </source>
</evidence>
<reference evidence="1 2" key="1">
    <citation type="submission" date="2019-03" db="EMBL/GenBank/DDBJ databases">
        <title>Genomic Encyclopedia of Type Strains, Phase IV (KMG-IV): sequencing the most valuable type-strain genomes for metagenomic binning, comparative biology and taxonomic classification.</title>
        <authorList>
            <person name="Goeker M."/>
        </authorList>
    </citation>
    <scope>NUCLEOTIDE SEQUENCE [LARGE SCALE GENOMIC DNA]</scope>
    <source>
        <strain evidence="1 2">DSM 21100</strain>
    </source>
</reference>
<evidence type="ECO:0000313" key="2">
    <source>
        <dbReference type="Proteomes" id="UP000295807"/>
    </source>
</evidence>
<evidence type="ECO:0008006" key="3">
    <source>
        <dbReference type="Google" id="ProtNLM"/>
    </source>
</evidence>
<sequence>MHKEAILEDTMRRILYAFCIAAVSGALLTACNNAPEKTAASREQPQVVQDQEALAHIRLTYQPGDYVPTEFVCMMTDEYREMRQRLVLFEGRAYFGCCEKCQELLTKNASMRTAIDPFTSKPVDKATAYIVLTGNNDKVMYFASEENYRRFAENRGD</sequence>
<keyword evidence="2" id="KW-1185">Reference proteome</keyword>